<feature type="region of interest" description="Disordered" evidence="1">
    <location>
        <begin position="161"/>
        <end position="260"/>
    </location>
</feature>
<sequence length="603" mass="65380">RQIALEILDEIPVEAYSDAVQVSVTRFAAYADVILPFLKGRSVSEINEAIKEVKFTGQNTRIASAVEIAIDEMERARRPDARQETKAELFAVSASHDYNQAELLIYVGDESRVFVGPKYTGFLSILSSYLKDCIFRGRKPPATVPVGNSLSDLAKSDAAVEEFASSTAEGPLADEASTTEEAPVDEFSDELSSTVRSVTVESSSAEGSAVEEASSTVEVLARSSSTSLPSTSTEEAPLAEEIAPTTSEEVLDEGNGIASTEEEFEDEISELDTSGQPNRAARLKDIAKASSCPVDIILMVDRSQSVVDDFRKEVELAIRSVELFSPSQYSSGRIRVGAVSFAKEAQVELSLGKSARDDVVKRLEEMVHTGGSTSAVTGARLALQSLVSSRRPNARLITLLFTDGQSQDYWRELIDTSMRIRDIPNSVLLAFTASQQFSASELQLWAGETSKVFVASEEKGFLHAIGKEVNRCRKEELVDKAEELVDVEKKPFDRQPITQTSPEVVTTASGLEAETSTLEGSGGEDLEEGSGQRDLPIVNDNRALGILTAKEIAVISDEKQPEVLNSSTSCLTDLMLVIDRSTSVEADFQQQVQLAVDLVRFSS</sequence>
<dbReference type="PANTHER" id="PTHR22588">
    <property type="entry name" value="VWFA DOMAIN-CONTAINING PROTEIN"/>
    <property type="match status" value="1"/>
</dbReference>
<evidence type="ECO:0000313" key="3">
    <source>
        <dbReference type="EMBL" id="VDL65009.1"/>
    </source>
</evidence>
<dbReference type="PROSITE" id="PS50234">
    <property type="entry name" value="VWFA"/>
    <property type="match status" value="1"/>
</dbReference>
<dbReference type="InterPro" id="IPR052229">
    <property type="entry name" value="Collagen-VI/PIF"/>
</dbReference>
<dbReference type="STRING" id="27835.A0A0N4XG60"/>
<dbReference type="Proteomes" id="UP000271162">
    <property type="component" value="Unassembled WGS sequence"/>
</dbReference>
<dbReference type="InterPro" id="IPR002035">
    <property type="entry name" value="VWF_A"/>
</dbReference>
<dbReference type="CDD" id="cd01450">
    <property type="entry name" value="vWFA_subfamily_ECM"/>
    <property type="match status" value="1"/>
</dbReference>
<dbReference type="CDD" id="cd00198">
    <property type="entry name" value="vWFA"/>
    <property type="match status" value="1"/>
</dbReference>
<feature type="compositionally biased region" description="Low complexity" evidence="1">
    <location>
        <begin position="192"/>
        <end position="233"/>
    </location>
</feature>
<dbReference type="Gene3D" id="3.40.50.410">
    <property type="entry name" value="von Willebrand factor, type A domain"/>
    <property type="match status" value="2"/>
</dbReference>
<dbReference type="AlphaFoldDB" id="A0A0N4XG60"/>
<reference evidence="5" key="1">
    <citation type="submission" date="2017-02" db="UniProtKB">
        <authorList>
            <consortium name="WormBaseParasite"/>
        </authorList>
    </citation>
    <scope>IDENTIFICATION</scope>
</reference>
<dbReference type="WBParaSite" id="NBR_0000151201-mRNA-1">
    <property type="protein sequence ID" value="NBR_0000151201-mRNA-1"/>
    <property type="gene ID" value="NBR_0000151201"/>
</dbReference>
<dbReference type="InterPro" id="IPR036465">
    <property type="entry name" value="vWFA_dom_sf"/>
</dbReference>
<keyword evidence="4" id="KW-1185">Reference proteome</keyword>
<reference evidence="3 4" key="2">
    <citation type="submission" date="2018-11" db="EMBL/GenBank/DDBJ databases">
        <authorList>
            <consortium name="Pathogen Informatics"/>
        </authorList>
    </citation>
    <scope>NUCLEOTIDE SEQUENCE [LARGE SCALE GENOMIC DNA]</scope>
</reference>
<dbReference type="SUPFAM" id="SSF53300">
    <property type="entry name" value="vWA-like"/>
    <property type="match status" value="2"/>
</dbReference>
<organism evidence="5">
    <name type="scientific">Nippostrongylus brasiliensis</name>
    <name type="common">Rat hookworm</name>
    <dbReference type="NCBI Taxonomy" id="27835"/>
    <lineage>
        <taxon>Eukaryota</taxon>
        <taxon>Metazoa</taxon>
        <taxon>Ecdysozoa</taxon>
        <taxon>Nematoda</taxon>
        <taxon>Chromadorea</taxon>
        <taxon>Rhabditida</taxon>
        <taxon>Rhabditina</taxon>
        <taxon>Rhabditomorpha</taxon>
        <taxon>Strongyloidea</taxon>
        <taxon>Heligmosomidae</taxon>
        <taxon>Nippostrongylus</taxon>
    </lineage>
</organism>
<feature type="domain" description="VWFA" evidence="2">
    <location>
        <begin position="295"/>
        <end position="469"/>
    </location>
</feature>
<protein>
    <submittedName>
        <fullName evidence="5">VWFA domain-containing protein</fullName>
    </submittedName>
</protein>
<dbReference type="OMA" id="KANDTEM"/>
<accession>A0A0N4XG60</accession>
<evidence type="ECO:0000259" key="2">
    <source>
        <dbReference type="PROSITE" id="PS50234"/>
    </source>
</evidence>
<dbReference type="PANTHER" id="PTHR22588:SF3">
    <property type="entry name" value="VWFA DOMAIN-CONTAINING PROTEIN"/>
    <property type="match status" value="1"/>
</dbReference>
<name>A0A0N4XG60_NIPBR</name>
<evidence type="ECO:0000313" key="4">
    <source>
        <dbReference type="Proteomes" id="UP000271162"/>
    </source>
</evidence>
<proteinExistence type="predicted"/>
<dbReference type="Pfam" id="PF00092">
    <property type="entry name" value="VWA"/>
    <property type="match status" value="2"/>
</dbReference>
<evidence type="ECO:0000313" key="5">
    <source>
        <dbReference type="WBParaSite" id="NBR_0000151201-mRNA-1"/>
    </source>
</evidence>
<evidence type="ECO:0000256" key="1">
    <source>
        <dbReference type="SAM" id="MobiDB-lite"/>
    </source>
</evidence>
<gene>
    <name evidence="3" type="ORF">NBR_LOCUS1513</name>
</gene>
<dbReference type="EMBL" id="UYSL01001247">
    <property type="protein sequence ID" value="VDL65009.1"/>
    <property type="molecule type" value="Genomic_DNA"/>
</dbReference>
<dbReference type="SMART" id="SM00327">
    <property type="entry name" value="VWA"/>
    <property type="match status" value="1"/>
</dbReference>